<name>A0A0J9SV21_PLAV1</name>
<dbReference type="PANTHER" id="PTHR11009">
    <property type="entry name" value="DER1-LIKE PROTEIN, DERLIN"/>
    <property type="match status" value="1"/>
</dbReference>
<dbReference type="EMBL" id="KQ234816">
    <property type="protein sequence ID" value="KMZ86729.1"/>
    <property type="molecule type" value="Genomic_DNA"/>
</dbReference>
<feature type="compositionally biased region" description="Polar residues" evidence="7">
    <location>
        <begin position="686"/>
        <end position="701"/>
    </location>
</feature>
<keyword evidence="5 8" id="KW-1133">Transmembrane helix</keyword>
<reference evidence="10 11" key="1">
    <citation type="submission" date="2011-08" db="EMBL/GenBank/DDBJ databases">
        <title>The Genome Sequence of Plasmodium vivax Brazil I.</title>
        <authorList>
            <consortium name="The Broad Institute Genome Sequencing Platform"/>
            <consortium name="The Broad Institute Genome Sequencing Center for Infectious Disease"/>
            <person name="Neafsey D."/>
            <person name="Carlton J."/>
            <person name="Barnwell J."/>
            <person name="Collins W."/>
            <person name="Escalante A."/>
            <person name="Mullikin J."/>
            <person name="Saul A."/>
            <person name="Guigo R."/>
            <person name="Camara F."/>
            <person name="Young S.K."/>
            <person name="Zeng Q."/>
            <person name="Gargeya S."/>
            <person name="Fitzgerald M."/>
            <person name="Haas B."/>
            <person name="Abouelleil A."/>
            <person name="Alvarado L."/>
            <person name="Arachchi H.M."/>
            <person name="Berlin A."/>
            <person name="Brown A."/>
            <person name="Chapman S.B."/>
            <person name="Chen Z."/>
            <person name="Dunbar C."/>
            <person name="Freedman E."/>
            <person name="Gearin G."/>
            <person name="Gellesch M."/>
            <person name="Goldberg J."/>
            <person name="Griggs A."/>
            <person name="Gujja S."/>
            <person name="Heiman D."/>
            <person name="Howarth C."/>
            <person name="Larson L."/>
            <person name="Lui A."/>
            <person name="MacDonald P.J.P."/>
            <person name="Montmayeur A."/>
            <person name="Murphy C."/>
            <person name="Neiman D."/>
            <person name="Pearson M."/>
            <person name="Priest M."/>
            <person name="Roberts A."/>
            <person name="Saif S."/>
            <person name="Shea T."/>
            <person name="Shenoy N."/>
            <person name="Sisk P."/>
            <person name="Stolte C."/>
            <person name="Sykes S."/>
            <person name="Wortman J."/>
            <person name="Nusbaum C."/>
            <person name="Birren B."/>
        </authorList>
    </citation>
    <scope>NUCLEOTIDE SEQUENCE [LARGE SCALE GENOMIC DNA]</scope>
    <source>
        <strain evidence="10 11">Brazil I</strain>
    </source>
</reference>
<evidence type="ECO:0000256" key="2">
    <source>
        <dbReference type="ARBA" id="ARBA00008917"/>
    </source>
</evidence>
<feature type="region of interest" description="Disordered" evidence="7">
    <location>
        <begin position="807"/>
        <end position="839"/>
    </location>
</feature>
<evidence type="ECO:0000256" key="1">
    <source>
        <dbReference type="ARBA" id="ARBA00004477"/>
    </source>
</evidence>
<feature type="region of interest" description="Disordered" evidence="7">
    <location>
        <begin position="686"/>
        <end position="738"/>
    </location>
</feature>
<feature type="compositionally biased region" description="Basic and acidic residues" evidence="7">
    <location>
        <begin position="807"/>
        <end position="827"/>
    </location>
</feature>
<evidence type="ECO:0000256" key="9">
    <source>
        <dbReference type="SAM" id="SignalP"/>
    </source>
</evidence>
<evidence type="ECO:0000256" key="7">
    <source>
        <dbReference type="SAM" id="MobiDB-lite"/>
    </source>
</evidence>
<protein>
    <submittedName>
        <fullName evidence="10">Uncharacterized protein</fullName>
    </submittedName>
</protein>
<gene>
    <name evidence="10" type="ORF">PVBG_04387</name>
</gene>
<dbReference type="OrthoDB" id="378304at2759"/>
<keyword evidence="9" id="KW-0732">Signal</keyword>
<proteinExistence type="inferred from homology"/>
<organism evidence="10 11">
    <name type="scientific">Plasmodium vivax (strain Brazil I)</name>
    <dbReference type="NCBI Taxonomy" id="1033975"/>
    <lineage>
        <taxon>Eukaryota</taxon>
        <taxon>Sar</taxon>
        <taxon>Alveolata</taxon>
        <taxon>Apicomplexa</taxon>
        <taxon>Aconoidasida</taxon>
        <taxon>Haemosporida</taxon>
        <taxon>Plasmodiidae</taxon>
        <taxon>Plasmodium</taxon>
        <taxon>Plasmodium (Plasmodium)</taxon>
    </lineage>
</organism>
<feature type="transmembrane region" description="Helical" evidence="8">
    <location>
        <begin position="174"/>
        <end position="192"/>
    </location>
</feature>
<dbReference type="GO" id="GO:0005789">
    <property type="term" value="C:endoplasmic reticulum membrane"/>
    <property type="evidence" value="ECO:0007669"/>
    <property type="project" value="UniProtKB-SubCell"/>
</dbReference>
<feature type="transmembrane region" description="Helical" evidence="8">
    <location>
        <begin position="213"/>
        <end position="232"/>
    </location>
</feature>
<accession>A0A0J9SV21</accession>
<comment type="subcellular location">
    <subcellularLocation>
        <location evidence="1">Endoplasmic reticulum membrane</location>
        <topology evidence="1">Multi-pass membrane protein</topology>
    </subcellularLocation>
</comment>
<keyword evidence="4" id="KW-0256">Endoplasmic reticulum</keyword>
<dbReference type="InterPro" id="IPR007599">
    <property type="entry name" value="DER1"/>
</dbReference>
<dbReference type="Pfam" id="PF04511">
    <property type="entry name" value="DER1"/>
    <property type="match status" value="1"/>
</dbReference>
<feature type="signal peptide" evidence="9">
    <location>
        <begin position="1"/>
        <end position="23"/>
    </location>
</feature>
<keyword evidence="6 8" id="KW-0472">Membrane</keyword>
<evidence type="ECO:0000256" key="5">
    <source>
        <dbReference type="ARBA" id="ARBA00022989"/>
    </source>
</evidence>
<feature type="transmembrane region" description="Helical" evidence="8">
    <location>
        <begin position="358"/>
        <end position="379"/>
    </location>
</feature>
<comment type="similarity">
    <text evidence="2">Belongs to the derlin family.</text>
</comment>
<evidence type="ECO:0000313" key="11">
    <source>
        <dbReference type="Proteomes" id="UP000053327"/>
    </source>
</evidence>
<feature type="region of interest" description="Disordered" evidence="7">
    <location>
        <begin position="51"/>
        <end position="85"/>
    </location>
</feature>
<feature type="compositionally biased region" description="Basic residues" evidence="7">
    <location>
        <begin position="1563"/>
        <end position="1580"/>
    </location>
</feature>
<dbReference type="Proteomes" id="UP000053327">
    <property type="component" value="Unassembled WGS sequence"/>
</dbReference>
<sequence>MCLLRRLLAPLCVILLSVRQQHARVCSNRFAANKFGANKFAANVLGGGARVAEPPRGTEALKRRTGRRSSTPLNSDKKQKETPQHGYYFTKEKNKIVKKKKKKFSLNYCRDPKTTARGVKRRSHYPLLFISPPSTSLSEITESVKALFNVDYIENNYLYSYIKSFRRTPPITKLYLLCTLLLSICMHVNKNIYKLILFDFGKVFYEGQLWRLITPYFYIGNLYLQYFLMFNYLHIYMSSVEIAHYKNPEDLLTFLTFGYLSNLLFTIIGSMYSENVMNLQRYVNQLRRVILLGGKSSSTKGDTTVRIAKEQYNHLGYVFSTYILYYWSRINEGTLINCFELFLIKAEYVPFFFIIQNVLLYNEFSLFEVASILSSYFFFTYEKSLQLNFLRRFNLALLKALRVYPMYEAYREERTHANTPKVSTLKSMDMPSIRQSVQLSKKKNLKSKALWRNYLYVVILKLYSNQVTSYVDLMIILKLLSKQLSLEKKVLNFICEKMESHMYKLTIRELSLLMLLLRKHKFDNLYFLNLVAKSILIKMNKNVSYKDLALITFSLSRGISLTEKVYTSEIFHLSVVKIHNDLKNLNFHSLTLFFYSYSLYFLHHFEQFNHFFYLTRSFIQVIKKNLFLFNPTDLMFTFLSAVHVCGAFSNALRSGQCHGARHSPGGQLSQGSAALLSGGPTNNQALTNYSAANDQTTSSPVKTPPGGKPTTRNVPSKELHQGNYSKGKAEQQDGSTREEALSNFLTQVKHAIVEKLQCFKVEEVTNVLFASLDRDFAINGRYFPFLQKDRIHIWDYLRVYVGRGRSCEGDEKRKEQHTEDHHTERGELTGSRADPPQVASQPTNYLIRVSQAAHQGESFVNPPSEESFLNALSEEIIYRNEFLTARQILLLLHALRGTNTPFVRLEKILLKRLVCLEKELSFSQAMFVYQYLYVRTCLFHELRRYAPKVYKREGQKEEVFLLCDGDNGVRQNDQRGDQPTLPSELQRDKDNQVYYLHDDTSHLKKRRKRDRTKIFLYDHFIFKYPAQVSTEGEEVKKLEEKKNLTQFISLERRDSFREVNPPTLTQEGENPHPGEAEYQITCFNFYLDVYKIVCLKMVNSLKNERLTPHTTLHLLDIFKRLNVRDYRMIRYFYKMEKEILFLDNLTLERLLKVLVNFNLYNLLHHLGVHKILQFVNFNSVEECVSFLGLLGLLSTRGGEKPFCSLPNECTENAVSYILKNIKHLRSTHQLEQIQVTPVYNSLPLRYFKLFKNVRSVGGLAQLCAQRRAAKQSHLAWSAEKYQKMASNFVLRSVDDVHLGKASLGLSGNRSRGSWSRGRMGQPPSGTGRTICLSEYRDIQEEIFRDLHTIFSPTVEVYKNVSVSNYTFPLAINLLTLGGGAPSSAGSAGASGAADLAVSADSIDSADSTNIAHSAHLADVAKTHPLVTQRRSDGPSGPRELNRKNTLLVDILYGHDFYYSLSGAKEKKLKKHNIFVCYYGMHAKKANKKLVNYKKHAILKCIKKNGYNYICIDAKTYVKNKKKNRDNHLNKGYLTSLILHLVKRKRAIPLGTNRRVSGKNRPATSRRQRRRGSLLRAKRNTHSAEELASHVETNKHLRKMHTGGEKRGLPGTNHLDKLRHMFQLG</sequence>
<dbReference type="GO" id="GO:0006950">
    <property type="term" value="P:response to stress"/>
    <property type="evidence" value="ECO:0007669"/>
    <property type="project" value="UniProtKB-ARBA"/>
</dbReference>
<evidence type="ECO:0000256" key="3">
    <source>
        <dbReference type="ARBA" id="ARBA00022692"/>
    </source>
</evidence>
<feature type="region of interest" description="Disordered" evidence="7">
    <location>
        <begin position="1548"/>
        <end position="1585"/>
    </location>
</feature>
<keyword evidence="3 8" id="KW-0812">Transmembrane</keyword>
<feature type="transmembrane region" description="Helical" evidence="8">
    <location>
        <begin position="252"/>
        <end position="272"/>
    </location>
</feature>
<evidence type="ECO:0000256" key="4">
    <source>
        <dbReference type="ARBA" id="ARBA00022824"/>
    </source>
</evidence>
<feature type="chain" id="PRO_5005322686" evidence="9">
    <location>
        <begin position="24"/>
        <end position="1624"/>
    </location>
</feature>
<evidence type="ECO:0000256" key="6">
    <source>
        <dbReference type="ARBA" id="ARBA00023136"/>
    </source>
</evidence>
<feature type="compositionally biased region" description="Basic and acidic residues" evidence="7">
    <location>
        <begin position="727"/>
        <end position="738"/>
    </location>
</feature>
<evidence type="ECO:0000256" key="8">
    <source>
        <dbReference type="SAM" id="Phobius"/>
    </source>
</evidence>
<evidence type="ECO:0000313" key="10">
    <source>
        <dbReference type="EMBL" id="KMZ86729.1"/>
    </source>
</evidence>